<sequence length="626" mass="68986">MSRIQNSAASLSEVHQSVDTTKPRSRWRTLLAFFGPAYLVSVGYMDPGNWATDLAGGSKYGYSLIWVLLMSNLMALLLQSLSARLGIVRNRDLAQANRETYPPVVNFLLYILAEVAIAATDLAEVLGMAIGLQLLTGIPLMWGVGLTVLDTFLLLVLQRYGIRKMEAFIIALVAIVGMSFLVELFISKPQMSEVVKGFVPSLPDEAALYIAIGIIGATVMPHNLYLHSALVQTRKIKKDDAGIKQALKMNFADSAIALNLAFFVNAAILILAATVFHKGGHTEVADITQAHQMLEGLLGSKLAPILFAVALIAAGQSSTVTGTLAGQIVMEGYLRLRINPWLRRLLTRLLAIVPALFVIMIYGESEIGELLVFSQVLLSLQLGFAVIPLIHFVSDKNTMGNFAIGTWTKIAAWIITAILVYLNVRMVFDEVYDLMTGSGGWWVSALVMFLCAGFMALLVITIIYPLMGYRNRDASVNMHTPQLTLGNLDRPIYKRIALALDFSSSDEKVLANALSQGNPDTEYILIHIVESPSARYFGNQSDDHETQKDQEQLDLYLSLLKDRNIKAQGILGYRHRAKSIVRIVQEQQADLLILGGHGHKGIKDWLYGETVNFVRHYVSIPVLVVQ</sequence>
<dbReference type="HAMAP" id="MF_00221">
    <property type="entry name" value="NRAMP"/>
    <property type="match status" value="1"/>
</dbReference>
<feature type="transmembrane region" description="Helical" evidence="7">
    <location>
        <begin position="251"/>
        <end position="276"/>
    </location>
</feature>
<comment type="similarity">
    <text evidence="7">Belongs to the NRAMP family.</text>
</comment>
<organism evidence="9 10">
    <name type="scientific">Chitinophaga horti</name>
    <dbReference type="NCBI Taxonomy" id="2920382"/>
    <lineage>
        <taxon>Bacteria</taxon>
        <taxon>Pseudomonadati</taxon>
        <taxon>Bacteroidota</taxon>
        <taxon>Chitinophagia</taxon>
        <taxon>Chitinophagales</taxon>
        <taxon>Chitinophagaceae</taxon>
        <taxon>Chitinophaga</taxon>
    </lineage>
</organism>
<dbReference type="InterPro" id="IPR001046">
    <property type="entry name" value="NRAMP_fam"/>
</dbReference>
<dbReference type="InterPro" id="IPR006016">
    <property type="entry name" value="UspA"/>
</dbReference>
<dbReference type="SUPFAM" id="SSF52402">
    <property type="entry name" value="Adenine nucleotide alpha hydrolases-like"/>
    <property type="match status" value="1"/>
</dbReference>
<keyword evidence="4 7" id="KW-0769">Symport</keyword>
<feature type="transmembrane region" description="Helical" evidence="7">
    <location>
        <begin position="27"/>
        <end position="45"/>
    </location>
</feature>
<dbReference type="CDD" id="cd00293">
    <property type="entry name" value="USP-like"/>
    <property type="match status" value="1"/>
</dbReference>
<keyword evidence="10" id="KW-1185">Reference proteome</keyword>
<protein>
    <recommendedName>
        <fullName evidence="7">Divalent metal cation transporter MntH</fullName>
    </recommendedName>
</protein>
<feature type="transmembrane region" description="Helical" evidence="7">
    <location>
        <begin position="168"/>
        <end position="186"/>
    </location>
</feature>
<dbReference type="Gene3D" id="3.40.50.620">
    <property type="entry name" value="HUPs"/>
    <property type="match status" value="1"/>
</dbReference>
<comment type="subcellular location">
    <subcellularLocation>
        <location evidence="7">Cell membrane</location>
        <topology evidence="7">Multi-pass membrane protein</topology>
    </subcellularLocation>
    <subcellularLocation>
        <location evidence="1">Membrane</location>
        <topology evidence="1">Multi-pass membrane protein</topology>
    </subcellularLocation>
</comment>
<evidence type="ECO:0000313" key="10">
    <source>
        <dbReference type="Proteomes" id="UP001162741"/>
    </source>
</evidence>
<reference evidence="9" key="1">
    <citation type="submission" date="2022-10" db="EMBL/GenBank/DDBJ databases">
        <title>Chitinophaga sp. nov., isolated from soil.</title>
        <authorList>
            <person name="Jeon C.O."/>
        </authorList>
    </citation>
    <scope>NUCLEOTIDE SEQUENCE</scope>
    <source>
        <strain evidence="9">R8</strain>
    </source>
</reference>
<dbReference type="NCBIfam" id="TIGR01197">
    <property type="entry name" value="nramp"/>
    <property type="match status" value="1"/>
</dbReference>
<comment type="function">
    <text evidence="7">H(+)-stimulated, divalent metal cation uptake system.</text>
</comment>
<keyword evidence="7" id="KW-0406">Ion transport</keyword>
<feature type="transmembrane region" description="Helical" evidence="7">
    <location>
        <begin position="107"/>
        <end position="132"/>
    </location>
</feature>
<dbReference type="NCBIfam" id="NF037982">
    <property type="entry name" value="Nramp_1"/>
    <property type="match status" value="1"/>
</dbReference>
<keyword evidence="5 7" id="KW-1133">Transmembrane helix</keyword>
<keyword evidence="7" id="KW-1003">Cell membrane</keyword>
<gene>
    <name evidence="7" type="primary">mntH</name>
    <name evidence="9" type="ORF">MKQ68_16235</name>
</gene>
<evidence type="ECO:0000256" key="1">
    <source>
        <dbReference type="ARBA" id="ARBA00004141"/>
    </source>
</evidence>
<comment type="caution">
    <text evidence="7">Lacks conserved residue(s) required for the propagation of feature annotation.</text>
</comment>
<dbReference type="PANTHER" id="PTHR11706:SF33">
    <property type="entry name" value="NATURAL RESISTANCE-ASSOCIATED MACROPHAGE PROTEIN 2"/>
    <property type="match status" value="1"/>
</dbReference>
<feature type="transmembrane region" description="Helical" evidence="7">
    <location>
        <begin position="442"/>
        <end position="464"/>
    </location>
</feature>
<dbReference type="PRINTS" id="PR00447">
    <property type="entry name" value="NATRESASSCMP"/>
</dbReference>
<feature type="domain" description="UspA" evidence="8">
    <location>
        <begin position="493"/>
        <end position="625"/>
    </location>
</feature>
<dbReference type="InterPro" id="IPR014729">
    <property type="entry name" value="Rossmann-like_a/b/a_fold"/>
</dbReference>
<dbReference type="Pfam" id="PF00582">
    <property type="entry name" value="Usp"/>
    <property type="match status" value="1"/>
</dbReference>
<dbReference type="Pfam" id="PF01566">
    <property type="entry name" value="Nramp"/>
    <property type="match status" value="1"/>
</dbReference>
<feature type="transmembrane region" description="Helical" evidence="7">
    <location>
        <begin position="65"/>
        <end position="87"/>
    </location>
</feature>
<evidence type="ECO:0000259" key="8">
    <source>
        <dbReference type="Pfam" id="PF00582"/>
    </source>
</evidence>
<dbReference type="EMBL" id="CP107006">
    <property type="protein sequence ID" value="UYQ91638.1"/>
    <property type="molecule type" value="Genomic_DNA"/>
</dbReference>
<dbReference type="Proteomes" id="UP001162741">
    <property type="component" value="Chromosome"/>
</dbReference>
<evidence type="ECO:0000313" key="9">
    <source>
        <dbReference type="EMBL" id="UYQ91638.1"/>
    </source>
</evidence>
<keyword evidence="6 7" id="KW-0472">Membrane</keyword>
<evidence type="ECO:0000256" key="4">
    <source>
        <dbReference type="ARBA" id="ARBA00022847"/>
    </source>
</evidence>
<feature type="transmembrane region" description="Helical" evidence="7">
    <location>
        <begin position="302"/>
        <end position="325"/>
    </location>
</feature>
<feature type="transmembrane region" description="Helical" evidence="7">
    <location>
        <begin position="370"/>
        <end position="390"/>
    </location>
</feature>
<feature type="transmembrane region" description="Helical" evidence="7">
    <location>
        <begin position="345"/>
        <end position="364"/>
    </location>
</feature>
<proteinExistence type="inferred from homology"/>
<keyword evidence="2 7" id="KW-0813">Transport</keyword>
<evidence type="ECO:0000256" key="7">
    <source>
        <dbReference type="HAMAP-Rule" id="MF_00221"/>
    </source>
</evidence>
<evidence type="ECO:0000256" key="2">
    <source>
        <dbReference type="ARBA" id="ARBA00022448"/>
    </source>
</evidence>
<feature type="transmembrane region" description="Helical" evidence="7">
    <location>
        <begin position="402"/>
        <end position="422"/>
    </location>
</feature>
<accession>A0ABY6IW82</accession>
<dbReference type="RefSeq" id="WP_264280028.1">
    <property type="nucleotide sequence ID" value="NZ_CP107006.1"/>
</dbReference>
<name>A0ABY6IW82_9BACT</name>
<feature type="transmembrane region" description="Helical" evidence="7">
    <location>
        <begin position="206"/>
        <end position="230"/>
    </location>
</feature>
<keyword evidence="3 7" id="KW-0812">Transmembrane</keyword>
<dbReference type="NCBIfam" id="NF001923">
    <property type="entry name" value="PRK00701.1"/>
    <property type="match status" value="1"/>
</dbReference>
<feature type="transmembrane region" description="Helical" evidence="7">
    <location>
        <begin position="138"/>
        <end position="156"/>
    </location>
</feature>
<dbReference type="PANTHER" id="PTHR11706">
    <property type="entry name" value="SOLUTE CARRIER PROTEIN FAMILY 11 MEMBER"/>
    <property type="match status" value="1"/>
</dbReference>
<evidence type="ECO:0000256" key="5">
    <source>
        <dbReference type="ARBA" id="ARBA00022989"/>
    </source>
</evidence>
<evidence type="ECO:0000256" key="3">
    <source>
        <dbReference type="ARBA" id="ARBA00022692"/>
    </source>
</evidence>
<evidence type="ECO:0000256" key="6">
    <source>
        <dbReference type="ARBA" id="ARBA00023136"/>
    </source>
</evidence>